<comment type="caution">
    <text evidence="3">The sequence shown here is derived from an EMBL/GenBank/DDBJ whole genome shotgun (WGS) entry which is preliminary data.</text>
</comment>
<organism evidence="3 4">
    <name type="scientific">Filobasidium floriforme</name>
    <dbReference type="NCBI Taxonomy" id="5210"/>
    <lineage>
        <taxon>Eukaryota</taxon>
        <taxon>Fungi</taxon>
        <taxon>Dikarya</taxon>
        <taxon>Basidiomycota</taxon>
        <taxon>Agaricomycotina</taxon>
        <taxon>Tremellomycetes</taxon>
        <taxon>Filobasidiales</taxon>
        <taxon>Filobasidiaceae</taxon>
        <taxon>Filobasidium</taxon>
    </lineage>
</organism>
<name>A0A8K0NQA7_9TREE</name>
<evidence type="ECO:0008006" key="5">
    <source>
        <dbReference type="Google" id="ProtNLM"/>
    </source>
</evidence>
<keyword evidence="4" id="KW-1185">Reference proteome</keyword>
<feature type="compositionally biased region" description="Basic and acidic residues" evidence="1">
    <location>
        <begin position="172"/>
        <end position="181"/>
    </location>
</feature>
<keyword evidence="2" id="KW-1133">Transmembrane helix</keyword>
<keyword evidence="2" id="KW-0812">Transmembrane</keyword>
<proteinExistence type="predicted"/>
<gene>
    <name evidence="3" type="ORF">FFLO_03973</name>
</gene>
<dbReference type="EMBL" id="JABELV010000078">
    <property type="protein sequence ID" value="KAG7531966.1"/>
    <property type="molecule type" value="Genomic_DNA"/>
</dbReference>
<dbReference type="Proteomes" id="UP000812966">
    <property type="component" value="Unassembled WGS sequence"/>
</dbReference>
<accession>A0A8K0NQA7</accession>
<feature type="transmembrane region" description="Helical" evidence="2">
    <location>
        <begin position="81"/>
        <end position="100"/>
    </location>
</feature>
<feature type="transmembrane region" description="Helical" evidence="2">
    <location>
        <begin position="120"/>
        <end position="142"/>
    </location>
</feature>
<feature type="transmembrane region" description="Helical" evidence="2">
    <location>
        <begin position="12"/>
        <end position="32"/>
    </location>
</feature>
<feature type="transmembrane region" description="Helical" evidence="2">
    <location>
        <begin position="44"/>
        <end position="69"/>
    </location>
</feature>
<protein>
    <recommendedName>
        <fullName evidence="5">MARVEL domain-containing protein</fullName>
    </recommendedName>
</protein>
<feature type="region of interest" description="Disordered" evidence="1">
    <location>
        <begin position="164"/>
        <end position="188"/>
    </location>
</feature>
<evidence type="ECO:0000313" key="4">
    <source>
        <dbReference type="Proteomes" id="UP000812966"/>
    </source>
</evidence>
<evidence type="ECO:0000256" key="2">
    <source>
        <dbReference type="SAM" id="Phobius"/>
    </source>
</evidence>
<keyword evidence="2" id="KW-0472">Membrane</keyword>
<evidence type="ECO:0000256" key="1">
    <source>
        <dbReference type="SAM" id="MobiDB-lite"/>
    </source>
</evidence>
<sequence length="188" mass="20847">MDHAIAYNVHVVLLSFIQLVSVVMAVMGWIAIGEVNRGMSVFPVVILALLGTVTWTAAVYITIINYTATARREEKVVGADLAIKIFTPLWVLTLIGTAVLTDRIKRTWCNWGRFCNEAAATRTAGWIVFVLITLEILFLLYVRRNPEWNARAIGTGGHHLIASEDEESSPAYRDESDRDRSGVISSPS</sequence>
<dbReference type="AlphaFoldDB" id="A0A8K0NQA7"/>
<evidence type="ECO:0000313" key="3">
    <source>
        <dbReference type="EMBL" id="KAG7531966.1"/>
    </source>
</evidence>
<reference evidence="3" key="1">
    <citation type="submission" date="2020-04" db="EMBL/GenBank/DDBJ databases">
        <title>Analysis of mating type loci in Filobasidium floriforme.</title>
        <authorList>
            <person name="Nowrousian M."/>
        </authorList>
    </citation>
    <scope>NUCLEOTIDE SEQUENCE</scope>
    <source>
        <strain evidence="3">CBS 6242</strain>
    </source>
</reference>